<proteinExistence type="predicted"/>
<dbReference type="OrthoDB" id="417555at2759"/>
<gene>
    <name evidence="2" type="ORF">C1SCF055_LOCUS39108</name>
</gene>
<dbReference type="EMBL" id="CAMXCT010006223">
    <property type="protein sequence ID" value="CAI4014192.1"/>
    <property type="molecule type" value="Genomic_DNA"/>
</dbReference>
<accession>A0A9P1DRI7</accession>
<dbReference type="Proteomes" id="UP001152797">
    <property type="component" value="Unassembled WGS sequence"/>
</dbReference>
<feature type="region of interest" description="Disordered" evidence="1">
    <location>
        <begin position="208"/>
        <end position="233"/>
    </location>
</feature>
<dbReference type="EMBL" id="CAMXCT020006223">
    <property type="protein sequence ID" value="CAL1167567.1"/>
    <property type="molecule type" value="Genomic_DNA"/>
</dbReference>
<comment type="caution">
    <text evidence="2">The sequence shown here is derived from an EMBL/GenBank/DDBJ whole genome shotgun (WGS) entry which is preliminary data.</text>
</comment>
<evidence type="ECO:0000313" key="2">
    <source>
        <dbReference type="EMBL" id="CAI4014192.1"/>
    </source>
</evidence>
<dbReference type="AlphaFoldDB" id="A0A9P1DRI7"/>
<sequence>MAHPFHPPEAPRPERQVRRAVATFQTCADLGRAHSFPLPLPLDEFSIEATMDLLERAGQKLDFQPEDLVAWAVDQPETAKSKGPQKFCHCGLSTPQEECFQALCQHLGQMVADQRRKGQLILLHVQRKAAGWREDLPVNEPSPAARLLTASSPIAKGYASSSELAPPRVQKLQKQSPGDLRLQAQGLWAALEKAKVYIPPLEAEKANDKFHLERHGHGRGNTKSTKKRRKRQDRHDLCRLILHLEQLALDNGMELPTSNVAGREVPGDESDGSSSADH</sequence>
<evidence type="ECO:0000313" key="3">
    <source>
        <dbReference type="EMBL" id="CAL1167567.1"/>
    </source>
</evidence>
<reference evidence="2" key="1">
    <citation type="submission" date="2022-10" db="EMBL/GenBank/DDBJ databases">
        <authorList>
            <person name="Chen Y."/>
            <person name="Dougan E. K."/>
            <person name="Chan C."/>
            <person name="Rhodes N."/>
            <person name="Thang M."/>
        </authorList>
    </citation>
    <scope>NUCLEOTIDE SEQUENCE</scope>
</reference>
<evidence type="ECO:0000256" key="1">
    <source>
        <dbReference type="SAM" id="MobiDB-lite"/>
    </source>
</evidence>
<feature type="region of interest" description="Disordered" evidence="1">
    <location>
        <begin position="255"/>
        <end position="278"/>
    </location>
</feature>
<name>A0A9P1DRI7_9DINO</name>
<feature type="compositionally biased region" description="Basic residues" evidence="1">
    <location>
        <begin position="216"/>
        <end position="232"/>
    </location>
</feature>
<protein>
    <submittedName>
        <fullName evidence="2">Uncharacterized protein</fullName>
    </submittedName>
</protein>
<keyword evidence="4" id="KW-1185">Reference proteome</keyword>
<organism evidence="2">
    <name type="scientific">Cladocopium goreaui</name>
    <dbReference type="NCBI Taxonomy" id="2562237"/>
    <lineage>
        <taxon>Eukaryota</taxon>
        <taxon>Sar</taxon>
        <taxon>Alveolata</taxon>
        <taxon>Dinophyceae</taxon>
        <taxon>Suessiales</taxon>
        <taxon>Symbiodiniaceae</taxon>
        <taxon>Cladocopium</taxon>
    </lineage>
</organism>
<evidence type="ECO:0000313" key="4">
    <source>
        <dbReference type="Proteomes" id="UP001152797"/>
    </source>
</evidence>
<reference evidence="3" key="2">
    <citation type="submission" date="2024-04" db="EMBL/GenBank/DDBJ databases">
        <authorList>
            <person name="Chen Y."/>
            <person name="Shah S."/>
            <person name="Dougan E. K."/>
            <person name="Thang M."/>
            <person name="Chan C."/>
        </authorList>
    </citation>
    <scope>NUCLEOTIDE SEQUENCE [LARGE SCALE GENOMIC DNA]</scope>
</reference>
<dbReference type="EMBL" id="CAMXCT030006223">
    <property type="protein sequence ID" value="CAL4801504.1"/>
    <property type="molecule type" value="Genomic_DNA"/>
</dbReference>